<dbReference type="PATRIC" id="fig|1357399.3.peg.1632"/>
<dbReference type="HOGENOM" id="CLU_3344409_0_0_7"/>
<evidence type="ECO:0000313" key="2">
    <source>
        <dbReference type="Proteomes" id="UP000018688"/>
    </source>
</evidence>
<sequence length="37" mass="3976">MTAKAQNLESTCKNAKIPHNFYITSGGANGYGQKQGF</sequence>
<dbReference type="AlphaFoldDB" id="V8CF42"/>
<keyword evidence="2" id="KW-1185">Reference proteome</keyword>
<gene>
    <name evidence="1" type="ORF">HMPREF2087_01558</name>
</gene>
<dbReference type="EMBL" id="AZJJ01000007">
    <property type="protein sequence ID" value="ETD25727.1"/>
    <property type="molecule type" value="Genomic_DNA"/>
</dbReference>
<organism evidence="1 2">
    <name type="scientific">Helicobacter canis NCTC 12740</name>
    <dbReference type="NCBI Taxonomy" id="1357399"/>
    <lineage>
        <taxon>Bacteria</taxon>
        <taxon>Pseudomonadati</taxon>
        <taxon>Campylobacterota</taxon>
        <taxon>Epsilonproteobacteria</taxon>
        <taxon>Campylobacterales</taxon>
        <taxon>Helicobacteraceae</taxon>
        <taxon>Helicobacter</taxon>
    </lineage>
</organism>
<dbReference type="Proteomes" id="UP000018688">
    <property type="component" value="Unassembled WGS sequence"/>
</dbReference>
<accession>V8CF42</accession>
<name>V8CF42_9HELI</name>
<proteinExistence type="predicted"/>
<protein>
    <submittedName>
        <fullName evidence="1">Uncharacterized protein</fullName>
    </submittedName>
</protein>
<dbReference type="STRING" id="1357399.HMPREF2087_01558"/>
<evidence type="ECO:0000313" key="1">
    <source>
        <dbReference type="EMBL" id="ETD25727.1"/>
    </source>
</evidence>
<comment type="caution">
    <text evidence="1">The sequence shown here is derived from an EMBL/GenBank/DDBJ whole genome shotgun (WGS) entry which is preliminary data.</text>
</comment>
<reference evidence="1 2" key="1">
    <citation type="submission" date="2013-10" db="EMBL/GenBank/DDBJ databases">
        <title>The Genome Sequence of Helicobacter canis NCTC 12740.</title>
        <authorList>
            <consortium name="The Broad Institute Genomics Platform"/>
            <person name="Earl A."/>
            <person name="Fox J.G."/>
            <person name="Shen Z."/>
            <person name="Young S.K."/>
            <person name="Zeng Q."/>
            <person name="Gargeya S."/>
            <person name="Fitzgerald M."/>
            <person name="Abouelleil A."/>
            <person name="Alvarado L."/>
            <person name="Chapman S.B."/>
            <person name="Gainer-Dewar J."/>
            <person name="Goldberg J."/>
            <person name="Griggs A."/>
            <person name="Gujja S."/>
            <person name="Hansen M."/>
            <person name="Howarth C."/>
            <person name="Imamovic A."/>
            <person name="Ireland A."/>
            <person name="Larimer J."/>
            <person name="McCowan C."/>
            <person name="Murphy C."/>
            <person name="Pearson M."/>
            <person name="Poon T.W."/>
            <person name="Priest M."/>
            <person name="Roberts A."/>
            <person name="Saif S."/>
            <person name="Shea T."/>
            <person name="Sykes S."/>
            <person name="Wortman J."/>
            <person name="Nusbaum C."/>
            <person name="Birren B."/>
        </authorList>
    </citation>
    <scope>NUCLEOTIDE SEQUENCE [LARGE SCALE GENOMIC DNA]</scope>
    <source>
        <strain evidence="1 2">NCTC 12740</strain>
    </source>
</reference>